<dbReference type="GO" id="GO:0016620">
    <property type="term" value="F:oxidoreductase activity, acting on the aldehyde or oxo group of donors, NAD or NADP as acceptor"/>
    <property type="evidence" value="ECO:0007669"/>
    <property type="project" value="InterPro"/>
</dbReference>
<reference evidence="1 2" key="1">
    <citation type="journal article" date="2007" name="Nature">
        <title>Evolution of genes and genomes on the Drosophila phylogeny.</title>
        <authorList>
            <consortium name="Drosophila 12 Genomes Consortium"/>
            <person name="Clark A.G."/>
            <person name="Eisen M.B."/>
            <person name="Smith D.R."/>
            <person name="Bergman C.M."/>
            <person name="Oliver B."/>
            <person name="Markow T.A."/>
            <person name="Kaufman T.C."/>
            <person name="Kellis M."/>
            <person name="Gelbart W."/>
            <person name="Iyer V.N."/>
            <person name="Pollard D.A."/>
            <person name="Sackton T.B."/>
            <person name="Larracuente A.M."/>
            <person name="Singh N.D."/>
            <person name="Abad J.P."/>
            <person name="Abt D.N."/>
            <person name="Adryan B."/>
            <person name="Aguade M."/>
            <person name="Akashi H."/>
            <person name="Anderson W.W."/>
            <person name="Aquadro C.F."/>
            <person name="Ardell D.H."/>
            <person name="Arguello R."/>
            <person name="Artieri C.G."/>
            <person name="Barbash D.A."/>
            <person name="Barker D."/>
            <person name="Barsanti P."/>
            <person name="Batterham P."/>
            <person name="Batzoglou S."/>
            <person name="Begun D."/>
            <person name="Bhutkar A."/>
            <person name="Blanco E."/>
            <person name="Bosak S.A."/>
            <person name="Bradley R.K."/>
            <person name="Brand A.D."/>
            <person name="Brent M.R."/>
            <person name="Brooks A.N."/>
            <person name="Brown R.H."/>
            <person name="Butlin R.K."/>
            <person name="Caggese C."/>
            <person name="Calvi B.R."/>
            <person name="Bernardo de Carvalho A."/>
            <person name="Caspi A."/>
            <person name="Castrezana S."/>
            <person name="Celniker S.E."/>
            <person name="Chang J.L."/>
            <person name="Chapple C."/>
            <person name="Chatterji S."/>
            <person name="Chinwalla A."/>
            <person name="Civetta A."/>
            <person name="Clifton S.W."/>
            <person name="Comeron J.M."/>
            <person name="Costello J.C."/>
            <person name="Coyne J.A."/>
            <person name="Daub J."/>
            <person name="David R.G."/>
            <person name="Delcher A.L."/>
            <person name="Delehaunty K."/>
            <person name="Do C.B."/>
            <person name="Ebling H."/>
            <person name="Edwards K."/>
            <person name="Eickbush T."/>
            <person name="Evans J.D."/>
            <person name="Filipski A."/>
            <person name="Findeiss S."/>
            <person name="Freyhult E."/>
            <person name="Fulton L."/>
            <person name="Fulton R."/>
            <person name="Garcia A.C."/>
            <person name="Gardiner A."/>
            <person name="Garfield D.A."/>
            <person name="Garvin B.E."/>
            <person name="Gibson G."/>
            <person name="Gilbert D."/>
            <person name="Gnerre S."/>
            <person name="Godfrey J."/>
            <person name="Good R."/>
            <person name="Gotea V."/>
            <person name="Gravely B."/>
            <person name="Greenberg A.J."/>
            <person name="Griffiths-Jones S."/>
            <person name="Gross S."/>
            <person name="Guigo R."/>
            <person name="Gustafson E.A."/>
            <person name="Haerty W."/>
            <person name="Hahn M.W."/>
            <person name="Halligan D.L."/>
            <person name="Halpern A.L."/>
            <person name="Halter G.M."/>
            <person name="Han M.V."/>
            <person name="Heger A."/>
            <person name="Hillier L."/>
            <person name="Hinrichs A.S."/>
            <person name="Holmes I."/>
            <person name="Hoskins R.A."/>
            <person name="Hubisz M.J."/>
            <person name="Hultmark D."/>
            <person name="Huntley M.A."/>
            <person name="Jaffe D.B."/>
            <person name="Jagadeeshan S."/>
            <person name="Jeck W.R."/>
            <person name="Johnson J."/>
            <person name="Jones C.D."/>
            <person name="Jordan W.C."/>
            <person name="Karpen G.H."/>
            <person name="Kataoka E."/>
            <person name="Keightley P.D."/>
            <person name="Kheradpour P."/>
            <person name="Kirkness E.F."/>
            <person name="Koerich L.B."/>
            <person name="Kristiansen K."/>
            <person name="Kudrna D."/>
            <person name="Kulathinal R.J."/>
            <person name="Kumar S."/>
            <person name="Kwok R."/>
            <person name="Lander E."/>
            <person name="Langley C.H."/>
            <person name="Lapoint R."/>
            <person name="Lazzaro B.P."/>
            <person name="Lee S.J."/>
            <person name="Levesque L."/>
            <person name="Li R."/>
            <person name="Lin C.F."/>
            <person name="Lin M.F."/>
            <person name="Lindblad-Toh K."/>
            <person name="Llopart A."/>
            <person name="Long M."/>
            <person name="Low L."/>
            <person name="Lozovsky E."/>
            <person name="Lu J."/>
            <person name="Luo M."/>
            <person name="Machado C.A."/>
            <person name="Makalowski W."/>
            <person name="Marzo M."/>
            <person name="Matsuda M."/>
            <person name="Matzkin L."/>
            <person name="McAllister B."/>
            <person name="McBride C.S."/>
            <person name="McKernan B."/>
            <person name="McKernan K."/>
            <person name="Mendez-Lago M."/>
            <person name="Minx P."/>
            <person name="Mollenhauer M.U."/>
            <person name="Montooth K."/>
            <person name="Mount S.M."/>
            <person name="Mu X."/>
            <person name="Myers E."/>
            <person name="Negre B."/>
            <person name="Newfeld S."/>
            <person name="Nielsen R."/>
            <person name="Noor M.A."/>
            <person name="O'Grady P."/>
            <person name="Pachter L."/>
            <person name="Papaceit M."/>
            <person name="Parisi M.J."/>
            <person name="Parisi M."/>
            <person name="Parts L."/>
            <person name="Pedersen J.S."/>
            <person name="Pesole G."/>
            <person name="Phillippy A.M."/>
            <person name="Ponting C.P."/>
            <person name="Pop M."/>
            <person name="Porcelli D."/>
            <person name="Powell J.R."/>
            <person name="Prohaska S."/>
            <person name="Pruitt K."/>
            <person name="Puig M."/>
            <person name="Quesneville H."/>
            <person name="Ram K.R."/>
            <person name="Rand D."/>
            <person name="Rasmussen M.D."/>
            <person name="Reed L.K."/>
            <person name="Reenan R."/>
            <person name="Reily A."/>
            <person name="Remington K.A."/>
            <person name="Rieger T.T."/>
            <person name="Ritchie M.G."/>
            <person name="Robin C."/>
            <person name="Rogers Y.H."/>
            <person name="Rohde C."/>
            <person name="Rozas J."/>
            <person name="Rubenfield M.J."/>
            <person name="Ruiz A."/>
            <person name="Russo S."/>
            <person name="Salzberg S.L."/>
            <person name="Sanchez-Gracia A."/>
            <person name="Saranga D.J."/>
            <person name="Sato H."/>
            <person name="Schaeffer S.W."/>
            <person name="Schatz M.C."/>
            <person name="Schlenke T."/>
            <person name="Schwartz R."/>
            <person name="Segarra C."/>
            <person name="Singh R.S."/>
            <person name="Sirot L."/>
            <person name="Sirota M."/>
            <person name="Sisneros N.B."/>
            <person name="Smith C.D."/>
            <person name="Smith T.F."/>
            <person name="Spieth J."/>
            <person name="Stage D.E."/>
            <person name="Stark A."/>
            <person name="Stephan W."/>
            <person name="Strausberg R.L."/>
            <person name="Strempel S."/>
            <person name="Sturgill D."/>
            <person name="Sutton G."/>
            <person name="Sutton G.G."/>
            <person name="Tao W."/>
            <person name="Teichmann S."/>
            <person name="Tobari Y.N."/>
            <person name="Tomimura Y."/>
            <person name="Tsolas J.M."/>
            <person name="Valente V.L."/>
            <person name="Venter E."/>
            <person name="Venter J.C."/>
            <person name="Vicario S."/>
            <person name="Vieira F.G."/>
            <person name="Vilella A.J."/>
            <person name="Villasante A."/>
            <person name="Walenz B."/>
            <person name="Wang J."/>
            <person name="Wasserman M."/>
            <person name="Watts T."/>
            <person name="Wilson D."/>
            <person name="Wilson R.K."/>
            <person name="Wing R.A."/>
            <person name="Wolfner M.F."/>
            <person name="Wong A."/>
            <person name="Wong G.K."/>
            <person name="Wu C.I."/>
            <person name="Wu G."/>
            <person name="Yamamoto D."/>
            <person name="Yang H.P."/>
            <person name="Yang S.P."/>
            <person name="Yorke J.A."/>
            <person name="Yoshida K."/>
            <person name="Zdobnov E."/>
            <person name="Zhang P."/>
            <person name="Zhang Y."/>
            <person name="Zimin A.V."/>
            <person name="Baldwin J."/>
            <person name="Abdouelleil A."/>
            <person name="Abdulkadir J."/>
            <person name="Abebe A."/>
            <person name="Abera B."/>
            <person name="Abreu J."/>
            <person name="Acer S.C."/>
            <person name="Aftuck L."/>
            <person name="Alexander A."/>
            <person name="An P."/>
            <person name="Anderson E."/>
            <person name="Anderson S."/>
            <person name="Arachi H."/>
            <person name="Azer M."/>
            <person name="Bachantsang P."/>
            <person name="Barry A."/>
            <person name="Bayul T."/>
            <person name="Berlin A."/>
            <person name="Bessette D."/>
            <person name="Bloom T."/>
            <person name="Blye J."/>
            <person name="Boguslavskiy L."/>
            <person name="Bonnet C."/>
            <person name="Boukhgalter B."/>
            <person name="Bourzgui I."/>
            <person name="Brown A."/>
            <person name="Cahill P."/>
            <person name="Channer S."/>
            <person name="Cheshatsang Y."/>
            <person name="Chuda L."/>
            <person name="Citroen M."/>
            <person name="Collymore A."/>
            <person name="Cooke P."/>
            <person name="Costello M."/>
            <person name="D'Aco K."/>
            <person name="Daza R."/>
            <person name="De Haan G."/>
            <person name="DeGray S."/>
            <person name="DeMaso C."/>
            <person name="Dhargay N."/>
            <person name="Dooley K."/>
            <person name="Dooley E."/>
            <person name="Doricent M."/>
            <person name="Dorje P."/>
            <person name="Dorjee K."/>
            <person name="Dupes A."/>
            <person name="Elong R."/>
            <person name="Falk J."/>
            <person name="Farina A."/>
            <person name="Faro S."/>
            <person name="Ferguson D."/>
            <person name="Fisher S."/>
            <person name="Foley C.D."/>
            <person name="Franke A."/>
            <person name="Friedrich D."/>
            <person name="Gadbois L."/>
            <person name="Gearin G."/>
            <person name="Gearin C.R."/>
            <person name="Giannoukos G."/>
            <person name="Goode T."/>
            <person name="Graham J."/>
            <person name="Grandbois E."/>
            <person name="Grewal S."/>
            <person name="Gyaltsen K."/>
            <person name="Hafez N."/>
            <person name="Hagos B."/>
            <person name="Hall J."/>
            <person name="Henson C."/>
            <person name="Hollinger A."/>
            <person name="Honan T."/>
            <person name="Huard M.D."/>
            <person name="Hughes L."/>
            <person name="Hurhula B."/>
            <person name="Husby M.E."/>
            <person name="Kamat A."/>
            <person name="Kanga B."/>
            <person name="Kashin S."/>
            <person name="Khazanovich D."/>
            <person name="Kisner P."/>
            <person name="Lance K."/>
            <person name="Lara M."/>
            <person name="Lee W."/>
            <person name="Lennon N."/>
            <person name="Letendre F."/>
            <person name="LeVine R."/>
            <person name="Lipovsky A."/>
            <person name="Liu X."/>
            <person name="Liu J."/>
            <person name="Liu S."/>
            <person name="Lokyitsang T."/>
            <person name="Lokyitsang Y."/>
            <person name="Lubonja R."/>
            <person name="Lui A."/>
            <person name="MacDonald P."/>
            <person name="Magnisalis V."/>
            <person name="Maru K."/>
            <person name="Matthews C."/>
            <person name="McCusker W."/>
            <person name="McDonough S."/>
            <person name="Mehta T."/>
            <person name="Meldrim J."/>
            <person name="Meneus L."/>
            <person name="Mihai O."/>
            <person name="Mihalev A."/>
            <person name="Mihova T."/>
            <person name="Mittelman R."/>
            <person name="Mlenga V."/>
            <person name="Montmayeur A."/>
            <person name="Mulrain L."/>
            <person name="Navidi A."/>
            <person name="Naylor J."/>
            <person name="Negash T."/>
            <person name="Nguyen T."/>
            <person name="Nguyen N."/>
            <person name="Nicol R."/>
            <person name="Norbu C."/>
            <person name="Norbu N."/>
            <person name="Novod N."/>
            <person name="O'Neill B."/>
            <person name="Osman S."/>
            <person name="Markiewicz E."/>
            <person name="Oyono O.L."/>
            <person name="Patti C."/>
            <person name="Phunkhang P."/>
            <person name="Pierre F."/>
            <person name="Priest M."/>
            <person name="Raghuraman S."/>
            <person name="Rege F."/>
            <person name="Reyes R."/>
            <person name="Rise C."/>
            <person name="Rogov P."/>
            <person name="Ross K."/>
            <person name="Ryan E."/>
            <person name="Settipalli S."/>
            <person name="Shea T."/>
            <person name="Sherpa N."/>
            <person name="Shi L."/>
            <person name="Shih D."/>
            <person name="Sparrow T."/>
            <person name="Spaulding J."/>
            <person name="Stalker J."/>
            <person name="Stange-Thomann N."/>
            <person name="Stavropoulos S."/>
            <person name="Stone C."/>
            <person name="Strader C."/>
            <person name="Tesfaye S."/>
            <person name="Thomson T."/>
            <person name="Thoulutsang Y."/>
            <person name="Thoulutsang D."/>
            <person name="Topham K."/>
            <person name="Topping I."/>
            <person name="Tsamla T."/>
            <person name="Vassiliev H."/>
            <person name="Vo A."/>
            <person name="Wangchuk T."/>
            <person name="Wangdi T."/>
            <person name="Weiand M."/>
            <person name="Wilkinson J."/>
            <person name="Wilson A."/>
            <person name="Yadav S."/>
            <person name="Young G."/>
            <person name="Yu Q."/>
            <person name="Zembek L."/>
            <person name="Zhong D."/>
            <person name="Zimmer A."/>
            <person name="Zwirko Z."/>
            <person name="Jaffe D.B."/>
            <person name="Alvarez P."/>
            <person name="Brockman W."/>
            <person name="Butler J."/>
            <person name="Chin C."/>
            <person name="Gnerre S."/>
            <person name="Grabherr M."/>
            <person name="Kleber M."/>
            <person name="Mauceli E."/>
            <person name="MacCallum I."/>
        </authorList>
    </citation>
    <scope>NUCLEOTIDE SEQUENCE [LARGE SCALE GENOMIC DNA]</scope>
    <source>
        <strain evidence="2">Tucson 14030-0811.24</strain>
    </source>
</reference>
<dbReference type="KEGG" id="dwi:6641323"/>
<accession>B4MT72</accession>
<dbReference type="InterPro" id="IPR009961">
    <property type="entry name" value="DUF1487"/>
</dbReference>
<dbReference type="OrthoDB" id="7836149at2759"/>
<sequence>MPRVPYTWRQPPYPPGDSDKSWIDPSIIVICEEANLDEAMIPLFNTLYEPLGKNLIASVFVHETMREKFIEKVRAGIGTVHRQVKTHEHYARALRLLDCLKSEVICLQKPDDIGFIYKMVDGSSLMSCEFNQSFFSLDHPSGVVTMHTFRNAIELGELAQTERLPFVSAALWCPKMAAAYEAALQLPISTVYINCRDVSLAPIREFYDYKQPFVIMADHYHYEVIKNMERYQMIVFPAQVLWAPQPLNEKTAEKDIQVPNSQKSKW</sequence>
<protein>
    <submittedName>
        <fullName evidence="1">Uncharacterized protein</fullName>
    </submittedName>
</protein>
<dbReference type="InterPro" id="IPR016163">
    <property type="entry name" value="Ald_DH_C"/>
</dbReference>
<dbReference type="HOGENOM" id="CLU_072169_0_0_1"/>
<name>B4MT72_DROWI</name>
<dbReference type="EMBL" id="CH963851">
    <property type="protein sequence ID" value="EDW75311.1"/>
    <property type="molecule type" value="Genomic_DNA"/>
</dbReference>
<evidence type="ECO:0000313" key="1">
    <source>
        <dbReference type="EMBL" id="EDW75311.1"/>
    </source>
</evidence>
<dbReference type="PANTHER" id="PTHR21644">
    <property type="entry name" value="AT02555P-RELATED"/>
    <property type="match status" value="1"/>
</dbReference>
<evidence type="ECO:0000313" key="2">
    <source>
        <dbReference type="Proteomes" id="UP000007798"/>
    </source>
</evidence>
<proteinExistence type="predicted"/>
<keyword evidence="2" id="KW-1185">Reference proteome</keyword>
<dbReference type="Pfam" id="PF07368">
    <property type="entry name" value="DUF1487"/>
    <property type="match status" value="1"/>
</dbReference>
<dbReference type="STRING" id="7260.B4MT72"/>
<dbReference type="OMA" id="VHETMRD"/>
<dbReference type="PhylomeDB" id="B4MT72"/>
<dbReference type="Proteomes" id="UP000007798">
    <property type="component" value="Unassembled WGS sequence"/>
</dbReference>
<dbReference type="eggNOG" id="ENOG502T9B7">
    <property type="taxonomic scope" value="Eukaryota"/>
</dbReference>
<gene>
    <name evidence="1" type="primary">Dwil\GK20103</name>
    <name evidence="1" type="ORF">Dwil_GK20103</name>
</gene>
<dbReference type="Gene3D" id="3.40.309.10">
    <property type="entry name" value="Aldehyde Dehydrogenase, Chain A, domain 2"/>
    <property type="match status" value="1"/>
</dbReference>
<organism evidence="1 2">
    <name type="scientific">Drosophila willistoni</name>
    <name type="common">Fruit fly</name>
    <dbReference type="NCBI Taxonomy" id="7260"/>
    <lineage>
        <taxon>Eukaryota</taxon>
        <taxon>Metazoa</taxon>
        <taxon>Ecdysozoa</taxon>
        <taxon>Arthropoda</taxon>
        <taxon>Hexapoda</taxon>
        <taxon>Insecta</taxon>
        <taxon>Pterygota</taxon>
        <taxon>Neoptera</taxon>
        <taxon>Endopterygota</taxon>
        <taxon>Diptera</taxon>
        <taxon>Brachycera</taxon>
        <taxon>Muscomorpha</taxon>
        <taxon>Ephydroidea</taxon>
        <taxon>Drosophilidae</taxon>
        <taxon>Drosophila</taxon>
        <taxon>Sophophora</taxon>
    </lineage>
</organism>
<dbReference type="AlphaFoldDB" id="B4MT72"/>
<dbReference type="InParanoid" id="B4MT72"/>
<dbReference type="PANTHER" id="PTHR21644:SF0">
    <property type="entry name" value="AT02555P-RELATED"/>
    <property type="match status" value="1"/>
</dbReference>